<evidence type="ECO:0000259" key="1">
    <source>
        <dbReference type="Pfam" id="PF06985"/>
    </source>
</evidence>
<feature type="domain" description="Heterokaryon incompatibility" evidence="1">
    <location>
        <begin position="255"/>
        <end position="427"/>
    </location>
</feature>
<dbReference type="InterPro" id="IPR010730">
    <property type="entry name" value="HET"/>
</dbReference>
<dbReference type="Proteomes" id="UP000696573">
    <property type="component" value="Unassembled WGS sequence"/>
</dbReference>
<organism evidence="2 3">
    <name type="scientific">Clonostachys rhizophaga</name>
    <dbReference type="NCBI Taxonomy" id="160324"/>
    <lineage>
        <taxon>Eukaryota</taxon>
        <taxon>Fungi</taxon>
        <taxon>Dikarya</taxon>
        <taxon>Ascomycota</taxon>
        <taxon>Pezizomycotina</taxon>
        <taxon>Sordariomycetes</taxon>
        <taxon>Hypocreomycetidae</taxon>
        <taxon>Hypocreales</taxon>
        <taxon>Bionectriaceae</taxon>
        <taxon>Clonostachys</taxon>
    </lineage>
</organism>
<dbReference type="OrthoDB" id="5362512at2759"/>
<evidence type="ECO:0000313" key="2">
    <source>
        <dbReference type="EMBL" id="CAH0023481.1"/>
    </source>
</evidence>
<gene>
    <name evidence="2" type="ORF">CRHIZ90672A_00010925</name>
</gene>
<dbReference type="AlphaFoldDB" id="A0A9N9VHZ4"/>
<name>A0A9N9VHZ4_9HYPO</name>
<proteinExistence type="predicted"/>
<comment type="caution">
    <text evidence="2">The sequence shown here is derived from an EMBL/GenBank/DDBJ whole genome shotgun (WGS) entry which is preliminary data.</text>
</comment>
<accession>A0A9N9VHZ4</accession>
<keyword evidence="3" id="KW-1185">Reference proteome</keyword>
<reference evidence="2" key="1">
    <citation type="submission" date="2021-10" db="EMBL/GenBank/DDBJ databases">
        <authorList>
            <person name="Piombo E."/>
        </authorList>
    </citation>
    <scope>NUCLEOTIDE SEQUENCE</scope>
</reference>
<sequence length="783" mass="88103">MADNKPRLCHACASIDPYKPCHGPECRPRGASYSTHLFYPHHASVADLQISAERYKCQLCILILNSVSNHKPEDVAEEDEWDFVLDEAGSEKSAEGNVPEAVIEAHNRIFGNKHSPAIRPDDVDSPLVLELVFRECDRSELESRCSDFIVHWTSRGEDGDDPTRQKATGLCLVSGLEDDLTHFYESHDGLADQDTGSIPALDLAKVWFQSCDSSHEQCRKARDIRTRYLPTRVLDVSDEKHIFVHVPGRKQRDEYVSLSHCWGIGKHFKLETGSLKSRQTNIDLHEMPKTFRDAVRITRHMGLRYLWIDSLCIIQDSEKDWLQEAARMGQYYRDASFTIFAAAADGDDKGCFGDRDGRIAAPCRTAIFDKLLPIMKPGSGNSGAFVQKISHHWGRTPMPAQYHFLDTVRTLDERPNPLNGRGWTLQEWVLSSRGLIFDEWEVRWSCPTTEACECIPEGRERQQLPGWYGFADQASGGNDAANREPGNQTSRLLFLSWNQMIRRFSTRKLTYPKDKLPALAGVAAELLNESMGSYLAGLWQHNLRRDLAWWVPAVALSTSPDVTRRAASYRAPSWSWASVDGELRTTTIYRVGEETTLRGLTKQARDSECQIVKCETIPLSSLNPLGAVASGVLVLRGNMRCADMLSPSIHHGFNTITIIDPETEEELGQFLPDDTSAPPRYTKIWCVLLYTGSDLDITCLALVRAADEERVVAQQHISIPEDAFCRVGIVRLKWRDPAMGEAVGNRYTYDGGAVNYEANEDLCTLAVLLAWLNKGIEQDIYII</sequence>
<dbReference type="PANTHER" id="PTHR33112">
    <property type="entry name" value="DOMAIN PROTEIN, PUTATIVE-RELATED"/>
    <property type="match status" value="1"/>
</dbReference>
<dbReference type="Pfam" id="PF06985">
    <property type="entry name" value="HET"/>
    <property type="match status" value="1"/>
</dbReference>
<dbReference type="EMBL" id="CABFNQ020000692">
    <property type="protein sequence ID" value="CAH0023481.1"/>
    <property type="molecule type" value="Genomic_DNA"/>
</dbReference>
<protein>
    <recommendedName>
        <fullName evidence="1">Heterokaryon incompatibility domain-containing protein</fullName>
    </recommendedName>
</protein>
<evidence type="ECO:0000313" key="3">
    <source>
        <dbReference type="Proteomes" id="UP000696573"/>
    </source>
</evidence>
<dbReference type="PANTHER" id="PTHR33112:SF16">
    <property type="entry name" value="HETEROKARYON INCOMPATIBILITY DOMAIN-CONTAINING PROTEIN"/>
    <property type="match status" value="1"/>
</dbReference>